<evidence type="ECO:0000256" key="2">
    <source>
        <dbReference type="PROSITE-ProRule" id="PRU00497"/>
    </source>
</evidence>
<accession>A0A9P0L0D4</accession>
<dbReference type="GO" id="GO:0005615">
    <property type="term" value="C:extracellular space"/>
    <property type="evidence" value="ECO:0007669"/>
    <property type="project" value="TreeGrafter"/>
</dbReference>
<dbReference type="OrthoDB" id="6510765at2759"/>
<sequence>MKEKITLIFVTFLNGHFKCCNALEQGSYSFQYLINTTDIISLHSEERKGDKVTGTYTFLQPDGNVRFVRYQVDGPSGFKAFVESIKYRGDQPHGGTGHLQYPRDFREPVIFASPVSIITEDLFDPPRILVPQNT</sequence>
<dbReference type="AlphaFoldDB" id="A0A9P0L0D4"/>
<proteinExistence type="predicted"/>
<keyword evidence="1 2" id="KW-0193">Cuticle</keyword>
<dbReference type="EMBL" id="CAKOFQ010006927">
    <property type="protein sequence ID" value="CAH1982738.1"/>
    <property type="molecule type" value="Genomic_DNA"/>
</dbReference>
<dbReference type="InterPro" id="IPR000618">
    <property type="entry name" value="Insect_cuticle"/>
</dbReference>
<comment type="caution">
    <text evidence="3">The sequence shown here is derived from an EMBL/GenBank/DDBJ whole genome shotgun (WGS) entry which is preliminary data.</text>
</comment>
<dbReference type="GO" id="GO:0042302">
    <property type="term" value="F:structural constituent of cuticle"/>
    <property type="evidence" value="ECO:0007669"/>
    <property type="project" value="UniProtKB-UniRule"/>
</dbReference>
<evidence type="ECO:0000313" key="3">
    <source>
        <dbReference type="EMBL" id="CAH1982738.1"/>
    </source>
</evidence>
<gene>
    <name evidence="3" type="ORF">ACAOBT_LOCUS15182</name>
</gene>
<reference evidence="3" key="1">
    <citation type="submission" date="2022-03" db="EMBL/GenBank/DDBJ databases">
        <authorList>
            <person name="Sayadi A."/>
        </authorList>
    </citation>
    <scope>NUCLEOTIDE SEQUENCE</scope>
</reference>
<keyword evidence="4" id="KW-1185">Reference proteome</keyword>
<dbReference type="GO" id="GO:0031012">
    <property type="term" value="C:extracellular matrix"/>
    <property type="evidence" value="ECO:0007669"/>
    <property type="project" value="TreeGrafter"/>
</dbReference>
<dbReference type="Pfam" id="PF00379">
    <property type="entry name" value="Chitin_bind_4"/>
    <property type="match status" value="1"/>
</dbReference>
<organism evidence="3 4">
    <name type="scientific">Acanthoscelides obtectus</name>
    <name type="common">Bean weevil</name>
    <name type="synonym">Bruchus obtectus</name>
    <dbReference type="NCBI Taxonomy" id="200917"/>
    <lineage>
        <taxon>Eukaryota</taxon>
        <taxon>Metazoa</taxon>
        <taxon>Ecdysozoa</taxon>
        <taxon>Arthropoda</taxon>
        <taxon>Hexapoda</taxon>
        <taxon>Insecta</taxon>
        <taxon>Pterygota</taxon>
        <taxon>Neoptera</taxon>
        <taxon>Endopterygota</taxon>
        <taxon>Coleoptera</taxon>
        <taxon>Polyphaga</taxon>
        <taxon>Cucujiformia</taxon>
        <taxon>Chrysomeloidea</taxon>
        <taxon>Chrysomelidae</taxon>
        <taxon>Bruchinae</taxon>
        <taxon>Bruchini</taxon>
        <taxon>Acanthoscelides</taxon>
    </lineage>
</organism>
<name>A0A9P0L0D4_ACAOB</name>
<dbReference type="InterPro" id="IPR051217">
    <property type="entry name" value="Insect_Cuticle_Struc_Prot"/>
</dbReference>
<protein>
    <submittedName>
        <fullName evidence="3">Uncharacterized protein</fullName>
    </submittedName>
</protein>
<dbReference type="PANTHER" id="PTHR12236:SF86">
    <property type="entry name" value="CCP84AC-RELATED"/>
    <property type="match status" value="1"/>
</dbReference>
<dbReference type="PANTHER" id="PTHR12236">
    <property type="entry name" value="STRUCTURAL CONTITUENT OF CUTICLE"/>
    <property type="match status" value="1"/>
</dbReference>
<evidence type="ECO:0000313" key="4">
    <source>
        <dbReference type="Proteomes" id="UP001152888"/>
    </source>
</evidence>
<dbReference type="Proteomes" id="UP001152888">
    <property type="component" value="Unassembled WGS sequence"/>
</dbReference>
<evidence type="ECO:0000256" key="1">
    <source>
        <dbReference type="ARBA" id="ARBA00022460"/>
    </source>
</evidence>
<dbReference type="PROSITE" id="PS51155">
    <property type="entry name" value="CHIT_BIND_RR_2"/>
    <property type="match status" value="1"/>
</dbReference>